<protein>
    <submittedName>
        <fullName evidence="2">Uncharacterized protein</fullName>
    </submittedName>
</protein>
<keyword evidence="1" id="KW-1133">Transmembrane helix</keyword>
<gene>
    <name evidence="2" type="ORF">NIT7321_00600</name>
</gene>
<keyword evidence="1" id="KW-0812">Transmembrane</keyword>
<evidence type="ECO:0000256" key="1">
    <source>
        <dbReference type="SAM" id="Phobius"/>
    </source>
</evidence>
<dbReference type="Proteomes" id="UP000043764">
    <property type="component" value="Unassembled WGS sequence"/>
</dbReference>
<accession>A0A0H5CXZ6</accession>
<evidence type="ECO:0000313" key="2">
    <source>
        <dbReference type="EMBL" id="CRL09766.1"/>
    </source>
</evidence>
<keyword evidence="1" id="KW-0472">Membrane</keyword>
<reference evidence="3" key="1">
    <citation type="submission" date="2015-05" db="EMBL/GenBank/DDBJ databases">
        <authorList>
            <person name="Rodrigo-Torres Lidia"/>
            <person name="Arahal R.David."/>
        </authorList>
    </citation>
    <scope>NUCLEOTIDE SEQUENCE [LARGE SCALE GENOMIC DNA]</scope>
    <source>
        <strain evidence="3">CECT 7321</strain>
    </source>
</reference>
<proteinExistence type="predicted"/>
<feature type="transmembrane region" description="Helical" evidence="1">
    <location>
        <begin position="50"/>
        <end position="72"/>
    </location>
</feature>
<keyword evidence="3" id="KW-1185">Reference proteome</keyword>
<feature type="transmembrane region" description="Helical" evidence="1">
    <location>
        <begin position="78"/>
        <end position="98"/>
    </location>
</feature>
<dbReference type="RefSeq" id="WP_050672543.1">
    <property type="nucleotide sequence ID" value="NZ_CANLNU010000014.1"/>
</dbReference>
<feature type="transmembrane region" description="Helical" evidence="1">
    <location>
        <begin position="25"/>
        <end position="43"/>
    </location>
</feature>
<evidence type="ECO:0000313" key="3">
    <source>
        <dbReference type="Proteomes" id="UP000043764"/>
    </source>
</evidence>
<organism evidence="2 3">
    <name type="scientific">Phaeobacter italicus</name>
    <dbReference type="NCBI Taxonomy" id="481446"/>
    <lineage>
        <taxon>Bacteria</taxon>
        <taxon>Pseudomonadati</taxon>
        <taxon>Pseudomonadota</taxon>
        <taxon>Alphaproteobacteria</taxon>
        <taxon>Rhodobacterales</taxon>
        <taxon>Roseobacteraceae</taxon>
        <taxon>Phaeobacter</taxon>
    </lineage>
</organism>
<sequence length="125" mass="13133">MKLELFSSAMAGVLGAVTAMLTSYGTSWPVVVVVFLGVAMALLEEEELSWRPAVVVSVFNMMIGVLGGPLAAQFIGGVWGVDIPALTLIIAFLVAYVAHDFFSKARAPLMGLLVKVISAFGGQKS</sequence>
<name>A0A0H5CXZ6_9RHOB</name>
<dbReference type="GeneID" id="78399569"/>
<dbReference type="EMBL" id="CVRL01000006">
    <property type="protein sequence ID" value="CRL09766.1"/>
    <property type="molecule type" value="Genomic_DNA"/>
</dbReference>
<dbReference type="AlphaFoldDB" id="A0A0H5CXZ6"/>